<keyword evidence="2" id="KW-0472">Membrane</keyword>
<dbReference type="Gene3D" id="1.25.40.10">
    <property type="entry name" value="Tetratricopeptide repeat domain"/>
    <property type="match status" value="1"/>
</dbReference>
<dbReference type="InterPro" id="IPR011990">
    <property type="entry name" value="TPR-like_helical_dom_sf"/>
</dbReference>
<dbReference type="SMART" id="SM00671">
    <property type="entry name" value="SEL1"/>
    <property type="match status" value="2"/>
</dbReference>
<dbReference type="SUPFAM" id="SSF81901">
    <property type="entry name" value="HCP-like"/>
    <property type="match status" value="1"/>
</dbReference>
<dbReference type="InterPro" id="IPR050767">
    <property type="entry name" value="Sel1_AlgK"/>
</dbReference>
<dbReference type="Proteomes" id="UP000695022">
    <property type="component" value="Unplaced"/>
</dbReference>
<accession>A0ABM1F8B1</accession>
<organism evidence="3 4">
    <name type="scientific">Priapulus caudatus</name>
    <name type="common">Priapulid worm</name>
    <dbReference type="NCBI Taxonomy" id="37621"/>
    <lineage>
        <taxon>Eukaryota</taxon>
        <taxon>Metazoa</taxon>
        <taxon>Ecdysozoa</taxon>
        <taxon>Scalidophora</taxon>
        <taxon>Priapulida</taxon>
        <taxon>Priapulimorpha</taxon>
        <taxon>Priapulimorphida</taxon>
        <taxon>Priapulidae</taxon>
        <taxon>Priapulus</taxon>
    </lineage>
</organism>
<dbReference type="PANTHER" id="PTHR11102">
    <property type="entry name" value="SEL-1-LIKE PROTEIN"/>
    <property type="match status" value="1"/>
</dbReference>
<evidence type="ECO:0000313" key="3">
    <source>
        <dbReference type="Proteomes" id="UP000695022"/>
    </source>
</evidence>
<dbReference type="RefSeq" id="XP_014680682.1">
    <property type="nucleotide sequence ID" value="XM_014825196.1"/>
</dbReference>
<proteinExistence type="inferred from homology"/>
<evidence type="ECO:0000256" key="1">
    <source>
        <dbReference type="ARBA" id="ARBA00038101"/>
    </source>
</evidence>
<dbReference type="InterPro" id="IPR006597">
    <property type="entry name" value="Sel1-like"/>
</dbReference>
<gene>
    <name evidence="4" type="primary">LOC106820691</name>
</gene>
<sequence length="170" mass="19294">MEDIGKSESVRQRYKPLKEDWDPDLPYGGRVYLARRKKPDALWIQVLQVAVILSVVLMSYYSYYHFDKVHFHVTKMYAHLGTPQAQHLTGQRYLQGKGVEQSHADAVHWFRKAADQGHAHASYNLAVAHLKGHTDLNTGEVRKLIEHASNNGIDEAGQVLREVCDKGGCD</sequence>
<comment type="similarity">
    <text evidence="1">Belongs to the sel-1 family.</text>
</comment>
<keyword evidence="2" id="KW-1133">Transmembrane helix</keyword>
<evidence type="ECO:0000256" key="2">
    <source>
        <dbReference type="SAM" id="Phobius"/>
    </source>
</evidence>
<dbReference type="PANTHER" id="PTHR11102:SF147">
    <property type="entry name" value="SEL1L ADAPTOR SUBUNIT OF ERAD E3 UBIQUITIN LIGASE"/>
    <property type="match status" value="1"/>
</dbReference>
<protein>
    <submittedName>
        <fullName evidence="4">Secretory immunoglobulin A-binding protein EsiB-like</fullName>
    </submittedName>
</protein>
<dbReference type="GeneID" id="106820691"/>
<feature type="transmembrane region" description="Helical" evidence="2">
    <location>
        <begin position="42"/>
        <end position="63"/>
    </location>
</feature>
<dbReference type="Pfam" id="PF08238">
    <property type="entry name" value="Sel1"/>
    <property type="match status" value="2"/>
</dbReference>
<name>A0ABM1F8B1_PRICU</name>
<reference evidence="4" key="1">
    <citation type="submission" date="2025-08" db="UniProtKB">
        <authorList>
            <consortium name="RefSeq"/>
        </authorList>
    </citation>
    <scope>IDENTIFICATION</scope>
</reference>
<keyword evidence="3" id="KW-1185">Reference proteome</keyword>
<evidence type="ECO:0000313" key="4">
    <source>
        <dbReference type="RefSeq" id="XP_014680682.1"/>
    </source>
</evidence>
<keyword evidence="2" id="KW-0812">Transmembrane</keyword>